<gene>
    <name evidence="1" type="ORF">ABID19_003249</name>
</gene>
<keyword evidence="2" id="KW-1185">Reference proteome</keyword>
<organism evidence="1 2">
    <name type="scientific">Mesorhizobium robiniae</name>
    <dbReference type="NCBI Taxonomy" id="559315"/>
    <lineage>
        <taxon>Bacteria</taxon>
        <taxon>Pseudomonadati</taxon>
        <taxon>Pseudomonadota</taxon>
        <taxon>Alphaproteobacteria</taxon>
        <taxon>Hyphomicrobiales</taxon>
        <taxon>Phyllobacteriaceae</taxon>
        <taxon>Mesorhizobium</taxon>
    </lineage>
</organism>
<evidence type="ECO:0000313" key="2">
    <source>
        <dbReference type="Proteomes" id="UP001549204"/>
    </source>
</evidence>
<proteinExistence type="predicted"/>
<comment type="caution">
    <text evidence="1">The sequence shown here is derived from an EMBL/GenBank/DDBJ whole genome shotgun (WGS) entry which is preliminary data.</text>
</comment>
<evidence type="ECO:0000313" key="1">
    <source>
        <dbReference type="EMBL" id="MET3580211.1"/>
    </source>
</evidence>
<dbReference type="EMBL" id="JBEPMC010000005">
    <property type="protein sequence ID" value="MET3580211.1"/>
    <property type="molecule type" value="Genomic_DNA"/>
</dbReference>
<dbReference type="Proteomes" id="UP001549204">
    <property type="component" value="Unassembled WGS sequence"/>
</dbReference>
<name>A0ABV2GPK7_9HYPH</name>
<accession>A0ABV2GPK7</accession>
<sequence>MEGAFAEPRRPGDHVESGAKRTFRIVLMRNRRTEQGEQCIADEFVDETTEVSHGRRPFLEQFVLQRLRDLGVKLLAECREAAKVSEQNCYRPAIGVGDGMQAIFAFDVREQRRSSRRRHNGPAWCESRPFDGFCGRTDVCPAFRTELEIRCAGVAATGAWHGLAPTTPRTESVTALNLETAARAVHRT</sequence>
<reference evidence="1 2" key="1">
    <citation type="submission" date="2024-06" db="EMBL/GenBank/DDBJ databases">
        <title>Genomic Encyclopedia of Type Strains, Phase IV (KMG-IV): sequencing the most valuable type-strain genomes for metagenomic binning, comparative biology and taxonomic classification.</title>
        <authorList>
            <person name="Goeker M."/>
        </authorList>
    </citation>
    <scope>NUCLEOTIDE SEQUENCE [LARGE SCALE GENOMIC DNA]</scope>
    <source>
        <strain evidence="1 2">DSM 100022</strain>
    </source>
</reference>
<protein>
    <submittedName>
        <fullName evidence="1">Uncharacterized protein</fullName>
    </submittedName>
</protein>